<evidence type="ECO:0000256" key="1">
    <source>
        <dbReference type="SAM" id="MobiDB-lite"/>
    </source>
</evidence>
<dbReference type="Gene3D" id="3.10.450.50">
    <property type="match status" value="1"/>
</dbReference>
<reference evidence="3 4" key="1">
    <citation type="submission" date="2018-03" db="EMBL/GenBank/DDBJ databases">
        <title>Draft Genome Sequences of the Obligatory Marine Myxobacteria Enhygromyxa salina SWB005.</title>
        <authorList>
            <person name="Poehlein A."/>
            <person name="Moghaddam J.A."/>
            <person name="Harms H."/>
            <person name="Alanjari M."/>
            <person name="Koenig G.M."/>
            <person name="Daniel R."/>
            <person name="Schaeberle T.F."/>
        </authorList>
    </citation>
    <scope>NUCLEOTIDE SEQUENCE [LARGE SCALE GENOMIC DNA]</scope>
    <source>
        <strain evidence="3 4">SWB005</strain>
    </source>
</reference>
<name>A0A2S9XC47_9BACT</name>
<dbReference type="InterPro" id="IPR032710">
    <property type="entry name" value="NTF2-like_dom_sf"/>
</dbReference>
<evidence type="ECO:0000313" key="4">
    <source>
        <dbReference type="Proteomes" id="UP000237968"/>
    </source>
</evidence>
<protein>
    <submittedName>
        <fullName evidence="3">SnoaL-like domain protein</fullName>
    </submittedName>
</protein>
<dbReference type="Proteomes" id="UP000237968">
    <property type="component" value="Unassembled WGS sequence"/>
</dbReference>
<organism evidence="3 4">
    <name type="scientific">Enhygromyxa salina</name>
    <dbReference type="NCBI Taxonomy" id="215803"/>
    <lineage>
        <taxon>Bacteria</taxon>
        <taxon>Pseudomonadati</taxon>
        <taxon>Myxococcota</taxon>
        <taxon>Polyangia</taxon>
        <taxon>Nannocystales</taxon>
        <taxon>Nannocystaceae</taxon>
        <taxon>Enhygromyxa</taxon>
    </lineage>
</organism>
<keyword evidence="4" id="KW-1185">Reference proteome</keyword>
<dbReference type="OrthoDB" id="129343at2"/>
<sequence length="141" mass="15574">MPVQMSDGQIRPENPCSSEATDPSVIVRAALQRLEERDLDGYFALCADDMVYVSMTTVHGKEAARALDEAALAGLSDHWRRLERLLVSGDTVAVWLVFGGTPTGKEPFEVEFCNIFEVRDGLIQKITTYANWPVVLAQVGM</sequence>
<dbReference type="Pfam" id="PF12680">
    <property type="entry name" value="SnoaL_2"/>
    <property type="match status" value="1"/>
</dbReference>
<accession>A0A2S9XC47</accession>
<gene>
    <name evidence="3" type="ORF">ENSA5_65250</name>
</gene>
<dbReference type="SUPFAM" id="SSF54427">
    <property type="entry name" value="NTF2-like"/>
    <property type="match status" value="1"/>
</dbReference>
<proteinExistence type="predicted"/>
<feature type="region of interest" description="Disordered" evidence="1">
    <location>
        <begin position="1"/>
        <end position="20"/>
    </location>
</feature>
<comment type="caution">
    <text evidence="3">The sequence shown here is derived from an EMBL/GenBank/DDBJ whole genome shotgun (WGS) entry which is preliminary data.</text>
</comment>
<evidence type="ECO:0000259" key="2">
    <source>
        <dbReference type="Pfam" id="PF12680"/>
    </source>
</evidence>
<feature type="domain" description="SnoaL-like" evidence="2">
    <location>
        <begin position="27"/>
        <end position="124"/>
    </location>
</feature>
<dbReference type="EMBL" id="PVNK01000282">
    <property type="protein sequence ID" value="PRP90433.1"/>
    <property type="molecule type" value="Genomic_DNA"/>
</dbReference>
<dbReference type="AlphaFoldDB" id="A0A2S9XC47"/>
<evidence type="ECO:0000313" key="3">
    <source>
        <dbReference type="EMBL" id="PRP90433.1"/>
    </source>
</evidence>
<dbReference type="InterPro" id="IPR037401">
    <property type="entry name" value="SnoaL-like"/>
</dbReference>